<name>A0A1I0SFN4_9RHOB</name>
<evidence type="ECO:0000256" key="2">
    <source>
        <dbReference type="ARBA" id="ARBA00023125"/>
    </source>
</evidence>
<dbReference type="InterPro" id="IPR036390">
    <property type="entry name" value="WH_DNA-bd_sf"/>
</dbReference>
<sequence>MDETDKKLIACLRHNARASLSELSLTLGLSRTTIRTRMERLERSGVILGYSVVLHEDTMVSPVRGLTFLRIEGRGTDRVLRKLTGLPAVQAVHSTNGAWDLIVTLGTETLEELDLVLAEIRRFEHVANTETNLMLAAKRATGRDRPGGRAGR</sequence>
<dbReference type="InterPro" id="IPR036388">
    <property type="entry name" value="WH-like_DNA-bd_sf"/>
</dbReference>
<evidence type="ECO:0000313" key="6">
    <source>
        <dbReference type="Proteomes" id="UP000182312"/>
    </source>
</evidence>
<dbReference type="GO" id="GO:0005829">
    <property type="term" value="C:cytosol"/>
    <property type="evidence" value="ECO:0007669"/>
    <property type="project" value="TreeGrafter"/>
</dbReference>
<dbReference type="OrthoDB" id="9809462at2"/>
<evidence type="ECO:0000313" key="5">
    <source>
        <dbReference type="EMBL" id="SFA38331.1"/>
    </source>
</evidence>
<dbReference type="InterPro" id="IPR000485">
    <property type="entry name" value="AsnC-type_HTH_dom"/>
</dbReference>
<dbReference type="InterPro" id="IPR011008">
    <property type="entry name" value="Dimeric_a/b-barrel"/>
</dbReference>
<dbReference type="PANTHER" id="PTHR30154:SF34">
    <property type="entry name" value="TRANSCRIPTIONAL REGULATOR AZLB"/>
    <property type="match status" value="1"/>
</dbReference>
<evidence type="ECO:0000256" key="1">
    <source>
        <dbReference type="ARBA" id="ARBA00023015"/>
    </source>
</evidence>
<gene>
    <name evidence="5" type="ORF">SAMN04487972_101121</name>
</gene>
<dbReference type="Proteomes" id="UP000182312">
    <property type="component" value="Unassembled WGS sequence"/>
</dbReference>
<evidence type="ECO:0000256" key="3">
    <source>
        <dbReference type="ARBA" id="ARBA00023163"/>
    </source>
</evidence>
<dbReference type="PANTHER" id="PTHR30154">
    <property type="entry name" value="LEUCINE-RESPONSIVE REGULATORY PROTEIN"/>
    <property type="match status" value="1"/>
</dbReference>
<dbReference type="RefSeq" id="WP_052081229.1">
    <property type="nucleotide sequence ID" value="NZ_FOJO01000001.1"/>
</dbReference>
<dbReference type="GO" id="GO:0043200">
    <property type="term" value="P:response to amino acid"/>
    <property type="evidence" value="ECO:0007669"/>
    <property type="project" value="TreeGrafter"/>
</dbReference>
<dbReference type="GO" id="GO:0043565">
    <property type="term" value="F:sequence-specific DNA binding"/>
    <property type="evidence" value="ECO:0007669"/>
    <property type="project" value="InterPro"/>
</dbReference>
<dbReference type="Gene3D" id="1.10.10.10">
    <property type="entry name" value="Winged helix-like DNA-binding domain superfamily/Winged helix DNA-binding domain"/>
    <property type="match status" value="1"/>
</dbReference>
<keyword evidence="3" id="KW-0804">Transcription</keyword>
<proteinExistence type="predicted"/>
<feature type="domain" description="HTH asnC-type" evidence="4">
    <location>
        <begin position="1"/>
        <end position="67"/>
    </location>
</feature>
<dbReference type="AlphaFoldDB" id="A0A1I0SFN4"/>
<accession>A0A1I0SFN4</accession>
<dbReference type="EMBL" id="FOJO01000001">
    <property type="protein sequence ID" value="SFA38331.1"/>
    <property type="molecule type" value="Genomic_DNA"/>
</dbReference>
<organism evidence="5 6">
    <name type="scientific">Paracoccus halophilus</name>
    <dbReference type="NCBI Taxonomy" id="376733"/>
    <lineage>
        <taxon>Bacteria</taxon>
        <taxon>Pseudomonadati</taxon>
        <taxon>Pseudomonadota</taxon>
        <taxon>Alphaproteobacteria</taxon>
        <taxon>Rhodobacterales</taxon>
        <taxon>Paracoccaceae</taxon>
        <taxon>Paracoccus</taxon>
    </lineage>
</organism>
<dbReference type="PROSITE" id="PS50956">
    <property type="entry name" value="HTH_ASNC_2"/>
    <property type="match status" value="1"/>
</dbReference>
<reference evidence="5 6" key="1">
    <citation type="submission" date="2016-10" db="EMBL/GenBank/DDBJ databases">
        <authorList>
            <person name="de Groot N.N."/>
        </authorList>
    </citation>
    <scope>NUCLEOTIDE SEQUENCE [LARGE SCALE GENOMIC DNA]</scope>
    <source>
        <strain evidence="5 6">CGMCC 1.6117</strain>
    </source>
</reference>
<dbReference type="Gene3D" id="3.30.70.920">
    <property type="match status" value="1"/>
</dbReference>
<dbReference type="PRINTS" id="PR00033">
    <property type="entry name" value="HTHASNC"/>
</dbReference>
<dbReference type="InterPro" id="IPR019888">
    <property type="entry name" value="Tscrpt_reg_AsnC-like"/>
</dbReference>
<keyword evidence="1" id="KW-0805">Transcription regulation</keyword>
<dbReference type="SUPFAM" id="SSF54909">
    <property type="entry name" value="Dimeric alpha+beta barrel"/>
    <property type="match status" value="1"/>
</dbReference>
<dbReference type="Pfam" id="PF13404">
    <property type="entry name" value="HTH_AsnC-type"/>
    <property type="match status" value="1"/>
</dbReference>
<dbReference type="SUPFAM" id="SSF46785">
    <property type="entry name" value="Winged helix' DNA-binding domain"/>
    <property type="match status" value="1"/>
</dbReference>
<dbReference type="SMART" id="SM00344">
    <property type="entry name" value="HTH_ASNC"/>
    <property type="match status" value="1"/>
</dbReference>
<evidence type="ECO:0000259" key="4">
    <source>
        <dbReference type="PROSITE" id="PS50956"/>
    </source>
</evidence>
<protein>
    <submittedName>
        <fullName evidence="5">DNA-binding transcriptional regulator, Lrp family</fullName>
    </submittedName>
</protein>
<dbReference type="InterPro" id="IPR019887">
    <property type="entry name" value="Tscrpt_reg_AsnC/Lrp_C"/>
</dbReference>
<dbReference type="Pfam" id="PF01037">
    <property type="entry name" value="AsnC_trans_reg"/>
    <property type="match status" value="1"/>
</dbReference>
<keyword evidence="2 5" id="KW-0238">DNA-binding</keyword>